<comment type="caution">
    <text evidence="2">The sequence shown here is derived from an EMBL/GenBank/DDBJ whole genome shotgun (WGS) entry which is preliminary data.</text>
</comment>
<dbReference type="GO" id="GO:0051213">
    <property type="term" value="F:dioxygenase activity"/>
    <property type="evidence" value="ECO:0007669"/>
    <property type="project" value="UniProtKB-KW"/>
</dbReference>
<reference evidence="2 3" key="1">
    <citation type="submission" date="2017-02" db="EMBL/GenBank/DDBJ databases">
        <title>Complete genome sequences of Mycobacterium kansasii strains isolated from rhesus macaques.</title>
        <authorList>
            <person name="Panda A."/>
            <person name="Nagaraj S."/>
            <person name="Zhao X."/>
            <person name="Tettelin H."/>
            <person name="Detolla L.J."/>
        </authorList>
    </citation>
    <scope>NUCLEOTIDE SEQUENCE [LARGE SCALE GENOMIC DNA]</scope>
    <source>
        <strain evidence="2 3">11-3813</strain>
    </source>
</reference>
<feature type="region of interest" description="Disordered" evidence="1">
    <location>
        <begin position="60"/>
        <end position="92"/>
    </location>
</feature>
<gene>
    <name evidence="2" type="ORF">BZL30_9411</name>
</gene>
<dbReference type="Proteomes" id="UP000189229">
    <property type="component" value="Unassembled WGS sequence"/>
</dbReference>
<dbReference type="EMBL" id="MVBM01000017">
    <property type="protein sequence ID" value="OOK63630.1"/>
    <property type="molecule type" value="Genomic_DNA"/>
</dbReference>
<evidence type="ECO:0000313" key="2">
    <source>
        <dbReference type="EMBL" id="OOK63630.1"/>
    </source>
</evidence>
<protein>
    <submittedName>
        <fullName evidence="2">Dioxygenase beta subunit domain protein</fullName>
    </submittedName>
</protein>
<accession>A0A1V3W9J9</accession>
<evidence type="ECO:0000313" key="3">
    <source>
        <dbReference type="Proteomes" id="UP000189229"/>
    </source>
</evidence>
<sequence>MIDEQLDARFFDIVSAAAAGGFRLRVDGGEDESPIHRENHRHQGGMPAGVIVASPPTRMRERGLRANSPPAQPKGPLLRGSGRSPRKPRRRGYRYVMPAETQIANLLYRYAECIDPDLDERCALEHARIRIDRTATTPSMRRALRSGSPLIVLYPDGHPEPSMWSPIRSSRSTGSRHRSGRSYYTVLQQTETFRCSHCCGRYHDCFECSRHLAFFLPRLTLIDMVGDISHHLS</sequence>
<keyword evidence="2" id="KW-0223">Dioxygenase</keyword>
<evidence type="ECO:0000256" key="1">
    <source>
        <dbReference type="SAM" id="MobiDB-lite"/>
    </source>
</evidence>
<keyword evidence="2" id="KW-0560">Oxidoreductase</keyword>
<name>A0A1V3W9J9_MYCKA</name>
<dbReference type="AlphaFoldDB" id="A0A1V3W9J9"/>
<organism evidence="2 3">
    <name type="scientific">Mycobacterium kansasii</name>
    <dbReference type="NCBI Taxonomy" id="1768"/>
    <lineage>
        <taxon>Bacteria</taxon>
        <taxon>Bacillati</taxon>
        <taxon>Actinomycetota</taxon>
        <taxon>Actinomycetes</taxon>
        <taxon>Mycobacteriales</taxon>
        <taxon>Mycobacteriaceae</taxon>
        <taxon>Mycobacterium</taxon>
    </lineage>
</organism>
<proteinExistence type="predicted"/>